<dbReference type="Pfam" id="PF12796">
    <property type="entry name" value="Ank_2"/>
    <property type="match status" value="1"/>
</dbReference>
<dbReference type="InterPro" id="IPR036770">
    <property type="entry name" value="Ankyrin_rpt-contain_sf"/>
</dbReference>
<feature type="repeat" description="ANK" evidence="3">
    <location>
        <begin position="30"/>
        <end position="63"/>
    </location>
</feature>
<evidence type="ECO:0000256" key="2">
    <source>
        <dbReference type="ARBA" id="ARBA00023043"/>
    </source>
</evidence>
<dbReference type="STRING" id="1313296.SAMN05661091_2341"/>
<feature type="domain" description="DUF4274" evidence="4">
    <location>
        <begin position="154"/>
        <end position="230"/>
    </location>
</feature>
<protein>
    <submittedName>
        <fullName evidence="5">FOG: Ankyrin repeat</fullName>
    </submittedName>
</protein>
<keyword evidence="6" id="KW-1185">Reference proteome</keyword>
<dbReference type="SUPFAM" id="SSF48403">
    <property type="entry name" value="Ankyrin repeat"/>
    <property type="match status" value="1"/>
</dbReference>
<sequence length="234" mass="26319">MNWMEVSKSKDAQIAASAAKVLDINARDERGRTPLMLFLTNKMPPDAIKVLLMNGADLEAEDKLGDTALKKAVKFKQTEALKLLLEYGAKLDSPLGILGTAWNSARSDKSMADLLLETEGAIRLTLTKAEQERVDDLLYEESKKKAYDKIRQLDSPVLLHAVVNGYNWDDGPESMMAVFENPVCAEITLLDMYDLMDGDYWLEEDESNLDDLDEGKRFRELASKLKEKLARSKN</sequence>
<evidence type="ECO:0000256" key="3">
    <source>
        <dbReference type="PROSITE-ProRule" id="PRU00023"/>
    </source>
</evidence>
<reference evidence="5 6" key="1">
    <citation type="submission" date="2017-04" db="EMBL/GenBank/DDBJ databases">
        <authorList>
            <person name="Afonso C.L."/>
            <person name="Miller P.J."/>
            <person name="Scott M.A."/>
            <person name="Spackman E."/>
            <person name="Goraichik I."/>
            <person name="Dimitrov K.M."/>
            <person name="Suarez D.L."/>
            <person name="Swayne D.E."/>
        </authorList>
    </citation>
    <scope>NUCLEOTIDE SEQUENCE [LARGE SCALE GENOMIC DNA]</scope>
    <source>
        <strain evidence="5 6">N3/975</strain>
    </source>
</reference>
<evidence type="ECO:0000259" key="4">
    <source>
        <dbReference type="Pfam" id="PF14096"/>
    </source>
</evidence>
<dbReference type="PROSITE" id="PS50088">
    <property type="entry name" value="ANK_REPEAT"/>
    <property type="match status" value="2"/>
</dbReference>
<feature type="repeat" description="ANK" evidence="3">
    <location>
        <begin position="64"/>
        <end position="92"/>
    </location>
</feature>
<dbReference type="Gene3D" id="1.25.40.20">
    <property type="entry name" value="Ankyrin repeat-containing domain"/>
    <property type="match status" value="1"/>
</dbReference>
<gene>
    <name evidence="5" type="ORF">SAMN05661091_2341</name>
</gene>
<dbReference type="PANTHER" id="PTHR24141:SF1">
    <property type="entry name" value="2-5A-DEPENDENT RIBONUCLEASE"/>
    <property type="match status" value="1"/>
</dbReference>
<keyword evidence="1" id="KW-0677">Repeat</keyword>
<dbReference type="InterPro" id="IPR025369">
    <property type="entry name" value="DUF4274"/>
</dbReference>
<dbReference type="PROSITE" id="PS50297">
    <property type="entry name" value="ANK_REP_REGION"/>
    <property type="match status" value="2"/>
</dbReference>
<evidence type="ECO:0000313" key="5">
    <source>
        <dbReference type="EMBL" id="SMF83248.1"/>
    </source>
</evidence>
<accession>A0A1X7HBU3</accession>
<dbReference type="InterPro" id="IPR002110">
    <property type="entry name" value="Ankyrin_rpt"/>
</dbReference>
<evidence type="ECO:0000313" key="6">
    <source>
        <dbReference type="Proteomes" id="UP000192940"/>
    </source>
</evidence>
<organism evidence="5 6">
    <name type="scientific">Paenibacillus uliginis N3/975</name>
    <dbReference type="NCBI Taxonomy" id="1313296"/>
    <lineage>
        <taxon>Bacteria</taxon>
        <taxon>Bacillati</taxon>
        <taxon>Bacillota</taxon>
        <taxon>Bacilli</taxon>
        <taxon>Bacillales</taxon>
        <taxon>Paenibacillaceae</taxon>
        <taxon>Paenibacillus</taxon>
    </lineage>
</organism>
<evidence type="ECO:0000256" key="1">
    <source>
        <dbReference type="ARBA" id="ARBA00022737"/>
    </source>
</evidence>
<dbReference type="GO" id="GO:0003723">
    <property type="term" value="F:RNA binding"/>
    <property type="evidence" value="ECO:0007669"/>
    <property type="project" value="TreeGrafter"/>
</dbReference>
<dbReference type="Pfam" id="PF14096">
    <property type="entry name" value="DUF4274"/>
    <property type="match status" value="1"/>
</dbReference>
<dbReference type="GO" id="GO:0004540">
    <property type="term" value="F:RNA nuclease activity"/>
    <property type="evidence" value="ECO:0007669"/>
    <property type="project" value="TreeGrafter"/>
</dbReference>
<name>A0A1X7HBU3_9BACL</name>
<proteinExistence type="predicted"/>
<dbReference type="Proteomes" id="UP000192940">
    <property type="component" value="Chromosome I"/>
</dbReference>
<dbReference type="GO" id="GO:0006396">
    <property type="term" value="P:RNA processing"/>
    <property type="evidence" value="ECO:0007669"/>
    <property type="project" value="TreeGrafter"/>
</dbReference>
<dbReference type="EMBL" id="LT840184">
    <property type="protein sequence ID" value="SMF83248.1"/>
    <property type="molecule type" value="Genomic_DNA"/>
</dbReference>
<keyword evidence="2 3" id="KW-0040">ANK repeat</keyword>
<dbReference type="SMART" id="SM00248">
    <property type="entry name" value="ANK"/>
    <property type="match status" value="2"/>
</dbReference>
<dbReference type="PANTHER" id="PTHR24141">
    <property type="entry name" value="2-5A-DEPENDENT RIBONUCLEASE"/>
    <property type="match status" value="1"/>
</dbReference>
<dbReference type="AlphaFoldDB" id="A0A1X7HBU3"/>